<keyword evidence="1" id="KW-0472">Membrane</keyword>
<evidence type="ECO:0000313" key="2">
    <source>
        <dbReference type="EMBL" id="KAL3775597.1"/>
    </source>
</evidence>
<proteinExistence type="predicted"/>
<keyword evidence="3" id="KW-1185">Reference proteome</keyword>
<protein>
    <submittedName>
        <fullName evidence="2">Uncharacterized protein</fullName>
    </submittedName>
</protein>
<accession>A0ABD3NKJ1</accession>
<sequence length="479" mass="52650">MGSLAYIEVEGNDVDDDDDSRMITISNAEGLGDEVDEVPLSSRMSRSGRLSGTPVVVVFSFVIGCLFGSLVVFAGGYWHASSQNYLDHERASEFGESTSQPIDGNDLDVNAVSYNFLRTTKGSETMRLLLNDLLLPKQIQQGNPADEGHSYLFGPRRALTHLQILMDVDGQVSSSCHPLAHNLGRVAYQIFGSLDAAYDGMVGTDDAHLLRLCNAAYLHGVIEFHLRDVPLDNLENAASEIESNVCVELGNVDQGIWECHHGIGHGIIQRHRMEAETDVIQKSRNSCEEVFGASSVDCMNGVWMDHFAVSGNILAMETKMMAADVVANEVKGALSFLAESQNELGVAASRLPPLPPTLQICHLSSTIYDCFIYAATEYLLVHPRDYLGAIQYCTDPSANIESDKVRFCVRGAAIQCAKENMQDFFILEEVCQTLNDENEGIACFQSGLHYFQMSTENESPRDVGLCDNLTRYKFICLGD</sequence>
<dbReference type="EMBL" id="JALLAZ020001406">
    <property type="protein sequence ID" value="KAL3775597.1"/>
    <property type="molecule type" value="Genomic_DNA"/>
</dbReference>
<evidence type="ECO:0000256" key="1">
    <source>
        <dbReference type="SAM" id="Phobius"/>
    </source>
</evidence>
<evidence type="ECO:0000313" key="3">
    <source>
        <dbReference type="Proteomes" id="UP001530315"/>
    </source>
</evidence>
<comment type="caution">
    <text evidence="2">The sequence shown here is derived from an EMBL/GenBank/DDBJ whole genome shotgun (WGS) entry which is preliminary data.</text>
</comment>
<feature type="transmembrane region" description="Helical" evidence="1">
    <location>
        <begin position="53"/>
        <end position="78"/>
    </location>
</feature>
<name>A0ABD3NKJ1_9STRA</name>
<keyword evidence="1" id="KW-0812">Transmembrane</keyword>
<organism evidence="2 3">
    <name type="scientific">Stephanodiscus triporus</name>
    <dbReference type="NCBI Taxonomy" id="2934178"/>
    <lineage>
        <taxon>Eukaryota</taxon>
        <taxon>Sar</taxon>
        <taxon>Stramenopiles</taxon>
        <taxon>Ochrophyta</taxon>
        <taxon>Bacillariophyta</taxon>
        <taxon>Coscinodiscophyceae</taxon>
        <taxon>Thalassiosirophycidae</taxon>
        <taxon>Stephanodiscales</taxon>
        <taxon>Stephanodiscaceae</taxon>
        <taxon>Stephanodiscus</taxon>
    </lineage>
</organism>
<keyword evidence="1" id="KW-1133">Transmembrane helix</keyword>
<reference evidence="2 3" key="1">
    <citation type="submission" date="2024-10" db="EMBL/GenBank/DDBJ databases">
        <title>Updated reference genomes for cyclostephanoid diatoms.</title>
        <authorList>
            <person name="Roberts W.R."/>
            <person name="Alverson A.J."/>
        </authorList>
    </citation>
    <scope>NUCLEOTIDE SEQUENCE [LARGE SCALE GENOMIC DNA]</scope>
    <source>
        <strain evidence="2 3">AJA276-08</strain>
    </source>
</reference>
<dbReference type="Proteomes" id="UP001530315">
    <property type="component" value="Unassembled WGS sequence"/>
</dbReference>
<gene>
    <name evidence="2" type="ORF">ACHAW5_003500</name>
</gene>
<dbReference type="AlphaFoldDB" id="A0ABD3NKJ1"/>